<keyword evidence="2" id="KW-1133">Transmembrane helix</keyword>
<evidence type="ECO:0000256" key="1">
    <source>
        <dbReference type="SAM" id="Coils"/>
    </source>
</evidence>
<dbReference type="RefSeq" id="WP_182298075.1">
    <property type="nucleotide sequence ID" value="NZ_CP059851.1"/>
</dbReference>
<proteinExistence type="predicted"/>
<gene>
    <name evidence="3" type="ORF">H3309_07220</name>
</gene>
<accession>A0A7G5ILJ3</accession>
<dbReference type="Gene3D" id="1.10.150.20">
    <property type="entry name" value="5' to 3' exonuclease, C-terminal subdomain"/>
    <property type="match status" value="1"/>
</dbReference>
<evidence type="ECO:0000313" key="4">
    <source>
        <dbReference type="Proteomes" id="UP000515292"/>
    </source>
</evidence>
<dbReference type="AlphaFoldDB" id="A0A7G5ILJ3"/>
<dbReference type="KEGG" id="sand:H3309_07220"/>
<dbReference type="EMBL" id="CP059851">
    <property type="protein sequence ID" value="QMW24235.1"/>
    <property type="molecule type" value="Genomic_DNA"/>
</dbReference>
<sequence>MESLANNVSLMLAGLLLVAVLVGFLLGRATKRGAPAPIRAADHGIAKVEADRDAAVRARADAERALERARGDIARLQAELSALKTAAPPPVSAPVTDAPLTSLKGLGPKLAATLADQGITTLQQLAALSNSAAAELDSNLGPFTGRLTRDRLVEQAKLLTEGRTAEYTAIFGPLP</sequence>
<feature type="coiled-coil region" evidence="1">
    <location>
        <begin position="45"/>
        <end position="86"/>
    </location>
</feature>
<evidence type="ECO:0000313" key="3">
    <source>
        <dbReference type="EMBL" id="QMW24235.1"/>
    </source>
</evidence>
<keyword evidence="4" id="KW-1185">Reference proteome</keyword>
<dbReference type="Proteomes" id="UP000515292">
    <property type="component" value="Chromosome"/>
</dbReference>
<keyword evidence="2" id="KW-0812">Transmembrane</keyword>
<evidence type="ECO:0000256" key="2">
    <source>
        <dbReference type="SAM" id="Phobius"/>
    </source>
</evidence>
<organism evidence="3 4">
    <name type="scientific">Sandaracinobacteroides saxicola</name>
    <dbReference type="NCBI Taxonomy" id="2759707"/>
    <lineage>
        <taxon>Bacteria</taxon>
        <taxon>Pseudomonadati</taxon>
        <taxon>Pseudomonadota</taxon>
        <taxon>Alphaproteobacteria</taxon>
        <taxon>Sphingomonadales</taxon>
        <taxon>Sphingosinicellaceae</taxon>
        <taxon>Sandaracinobacteroides</taxon>
    </lineage>
</organism>
<keyword evidence="2" id="KW-0472">Membrane</keyword>
<protein>
    <submittedName>
        <fullName evidence="3">Uncharacterized protein</fullName>
    </submittedName>
</protein>
<reference evidence="3 4" key="1">
    <citation type="submission" date="2020-07" db="EMBL/GenBank/DDBJ databases">
        <title>Complete genome sequence for Sandaracinobacter sp. M6.</title>
        <authorList>
            <person name="Tang Y."/>
            <person name="Liu Q."/>
            <person name="Guo Z."/>
            <person name="Lei P."/>
            <person name="Huang B."/>
        </authorList>
    </citation>
    <scope>NUCLEOTIDE SEQUENCE [LARGE SCALE GENOMIC DNA]</scope>
    <source>
        <strain evidence="3 4">M6</strain>
    </source>
</reference>
<feature type="transmembrane region" description="Helical" evidence="2">
    <location>
        <begin position="6"/>
        <end position="26"/>
    </location>
</feature>
<keyword evidence="1" id="KW-0175">Coiled coil</keyword>
<name>A0A7G5ILJ3_9SPHN</name>